<dbReference type="InterPro" id="IPR002528">
    <property type="entry name" value="MATE_fam"/>
</dbReference>
<comment type="caution">
    <text evidence="7">The sequence shown here is derived from an EMBL/GenBank/DDBJ whole genome shotgun (WGS) entry which is preliminary data.</text>
</comment>
<keyword evidence="5 6" id="KW-0472">Membrane</keyword>
<evidence type="ECO:0000256" key="4">
    <source>
        <dbReference type="ARBA" id="ARBA00022989"/>
    </source>
</evidence>
<dbReference type="EMBL" id="AUSU01000714">
    <property type="protein sequence ID" value="EPS72737.1"/>
    <property type="molecule type" value="Genomic_DNA"/>
</dbReference>
<sequence length="489" mass="53383">MAADNYGLREGLIKSDSKESSSHLRGRVFEESNKIWKVALPGIIARVSSFGTIIVTQSFIGHVSSVDLAGYALVQTLTIRFINGVLIGMSSATETLCGQAYGAGQYHMMGIYLQRSWIVDLLTCTLLLPLLVFSGHIFNFLGEEPAVALSAAYVSWWFIPMVYYFVFGLTMQMYLQAQQKNGIVAWISLSQFVVHIPLSWLFVYRLGWGVDGAMAALCISSWLTVFAELGYVMGGWCPQTWAGFSVAAFRDLLPVIKLSVSSGIMVCLELWYNSVLVLLAGYMNNAEVSISAFSICLNINGWEFMICLGFLGAACVRIANELGRGDAKATRFSIKVLLTTSIVIGVIFTAVCFVFGNSIGYLFTNDVKVVKAVSDLSILLAVSVLLNSIYPVLSGVAVGAGLQGTVAVINLCCYYLIGIPIGAVLGYLANLQVQGIWIGMNIGIFAQTLALSYMAWKTDWDRQVLLAALRLQRWYQNSSGEQQINNGEA</sequence>
<dbReference type="CDD" id="cd13132">
    <property type="entry name" value="MATE_eukaryotic"/>
    <property type="match status" value="1"/>
</dbReference>
<keyword evidence="4 6" id="KW-1133">Transmembrane helix</keyword>
<reference evidence="7 8" key="1">
    <citation type="journal article" date="2013" name="BMC Genomics">
        <title>The miniature genome of a carnivorous plant Genlisea aurea contains a low number of genes and short non-coding sequences.</title>
        <authorList>
            <person name="Leushkin E.V."/>
            <person name="Sutormin R.A."/>
            <person name="Nabieva E.R."/>
            <person name="Penin A.A."/>
            <person name="Kondrashov A.S."/>
            <person name="Logacheva M.D."/>
        </authorList>
    </citation>
    <scope>NUCLEOTIDE SEQUENCE [LARGE SCALE GENOMIC DNA]</scope>
</reference>
<keyword evidence="8" id="KW-1185">Reference proteome</keyword>
<dbReference type="GO" id="GO:1990961">
    <property type="term" value="P:xenobiotic detoxification by transmembrane export across the plasma membrane"/>
    <property type="evidence" value="ECO:0007669"/>
    <property type="project" value="InterPro"/>
</dbReference>
<evidence type="ECO:0000256" key="6">
    <source>
        <dbReference type="RuleBase" id="RU004914"/>
    </source>
</evidence>
<evidence type="ECO:0000256" key="5">
    <source>
        <dbReference type="ARBA" id="ARBA00023136"/>
    </source>
</evidence>
<feature type="transmembrane region" description="Helical" evidence="6">
    <location>
        <begin position="376"/>
        <end position="400"/>
    </location>
</feature>
<comment type="caution">
    <text evidence="6">Lacks conserved residue(s) required for the propagation of feature annotation.</text>
</comment>
<evidence type="ECO:0000256" key="2">
    <source>
        <dbReference type="ARBA" id="ARBA00010199"/>
    </source>
</evidence>
<feature type="transmembrane region" description="Helical" evidence="6">
    <location>
        <begin position="292"/>
        <end position="316"/>
    </location>
</feature>
<dbReference type="OrthoDB" id="2126698at2759"/>
<evidence type="ECO:0000256" key="3">
    <source>
        <dbReference type="ARBA" id="ARBA00022692"/>
    </source>
</evidence>
<dbReference type="GO" id="GO:0016020">
    <property type="term" value="C:membrane"/>
    <property type="evidence" value="ECO:0007669"/>
    <property type="project" value="UniProtKB-SubCell"/>
</dbReference>
<accession>S8EJE1</accession>
<dbReference type="GO" id="GO:0042910">
    <property type="term" value="F:xenobiotic transmembrane transporter activity"/>
    <property type="evidence" value="ECO:0007669"/>
    <property type="project" value="InterPro"/>
</dbReference>
<evidence type="ECO:0000256" key="1">
    <source>
        <dbReference type="ARBA" id="ARBA00004141"/>
    </source>
</evidence>
<protein>
    <recommendedName>
        <fullName evidence="6">Protein DETOXIFICATION</fullName>
    </recommendedName>
    <alternativeName>
        <fullName evidence="6">Multidrug and toxic compound extrusion protein</fullName>
    </alternativeName>
</protein>
<feature type="transmembrane region" description="Helical" evidence="6">
    <location>
        <begin position="117"/>
        <end position="138"/>
    </location>
</feature>
<organism evidence="7 8">
    <name type="scientific">Genlisea aurea</name>
    <dbReference type="NCBI Taxonomy" id="192259"/>
    <lineage>
        <taxon>Eukaryota</taxon>
        <taxon>Viridiplantae</taxon>
        <taxon>Streptophyta</taxon>
        <taxon>Embryophyta</taxon>
        <taxon>Tracheophyta</taxon>
        <taxon>Spermatophyta</taxon>
        <taxon>Magnoliopsida</taxon>
        <taxon>eudicotyledons</taxon>
        <taxon>Gunneridae</taxon>
        <taxon>Pentapetalae</taxon>
        <taxon>asterids</taxon>
        <taxon>lamiids</taxon>
        <taxon>Lamiales</taxon>
        <taxon>Lentibulariaceae</taxon>
        <taxon>Genlisea</taxon>
    </lineage>
</organism>
<proteinExistence type="inferred from homology"/>
<comment type="subcellular location">
    <subcellularLocation>
        <location evidence="1">Membrane</location>
        <topology evidence="1">Multi-pass membrane protein</topology>
    </subcellularLocation>
</comment>
<dbReference type="AlphaFoldDB" id="S8EJE1"/>
<gene>
    <name evidence="7" type="ORF">M569_02019</name>
</gene>
<dbReference type="GO" id="GO:0015297">
    <property type="term" value="F:antiporter activity"/>
    <property type="evidence" value="ECO:0007669"/>
    <property type="project" value="InterPro"/>
</dbReference>
<name>S8EJE1_9LAMI</name>
<comment type="similarity">
    <text evidence="2 6">Belongs to the multi antimicrobial extrusion (MATE) (TC 2.A.66.1) family.</text>
</comment>
<feature type="transmembrane region" description="Helical" evidence="6">
    <location>
        <begin position="252"/>
        <end position="272"/>
    </location>
</feature>
<dbReference type="Pfam" id="PF01554">
    <property type="entry name" value="MatE"/>
    <property type="match status" value="2"/>
</dbReference>
<dbReference type="PANTHER" id="PTHR11206">
    <property type="entry name" value="MULTIDRUG RESISTANCE PROTEIN"/>
    <property type="match status" value="1"/>
</dbReference>
<dbReference type="Proteomes" id="UP000015453">
    <property type="component" value="Unassembled WGS sequence"/>
</dbReference>
<dbReference type="InterPro" id="IPR045069">
    <property type="entry name" value="MATE_euk"/>
</dbReference>
<feature type="transmembrane region" description="Helical" evidence="6">
    <location>
        <begin position="407"/>
        <end position="429"/>
    </location>
</feature>
<feature type="transmembrane region" description="Helical" evidence="6">
    <location>
        <begin position="183"/>
        <end position="206"/>
    </location>
</feature>
<feature type="transmembrane region" description="Helical" evidence="6">
    <location>
        <begin position="435"/>
        <end position="456"/>
    </location>
</feature>
<keyword evidence="3 6" id="KW-0812">Transmembrane</keyword>
<dbReference type="NCBIfam" id="TIGR00797">
    <property type="entry name" value="matE"/>
    <property type="match status" value="1"/>
</dbReference>
<feature type="transmembrane region" description="Helical" evidence="6">
    <location>
        <begin position="336"/>
        <end position="356"/>
    </location>
</feature>
<feature type="transmembrane region" description="Helical" evidence="6">
    <location>
        <begin position="150"/>
        <end position="171"/>
    </location>
</feature>
<evidence type="ECO:0000313" key="8">
    <source>
        <dbReference type="Proteomes" id="UP000015453"/>
    </source>
</evidence>
<evidence type="ECO:0000313" key="7">
    <source>
        <dbReference type="EMBL" id="EPS72737.1"/>
    </source>
</evidence>